<keyword evidence="3 14" id="KW-0349">Heme</keyword>
<feature type="domain" description="Cytochrome b5 heme-binding" evidence="15">
    <location>
        <begin position="12"/>
        <end position="88"/>
    </location>
</feature>
<dbReference type="GO" id="GO:0046872">
    <property type="term" value="F:metal ion binding"/>
    <property type="evidence" value="ECO:0007669"/>
    <property type="project" value="UniProtKB-UniRule"/>
</dbReference>
<evidence type="ECO:0000256" key="12">
    <source>
        <dbReference type="ARBA" id="ARBA00038168"/>
    </source>
</evidence>
<dbReference type="PROSITE" id="PS00191">
    <property type="entry name" value="CYTOCHROME_B5_1"/>
    <property type="match status" value="1"/>
</dbReference>
<dbReference type="PANTHER" id="PTHR19359:SF150">
    <property type="entry name" value="CYTOCHROME B5"/>
    <property type="match status" value="1"/>
</dbReference>
<dbReference type="InterPro" id="IPR001199">
    <property type="entry name" value="Cyt_B5-like_heme/steroid-bd"/>
</dbReference>
<evidence type="ECO:0000256" key="7">
    <source>
        <dbReference type="ARBA" id="ARBA00022848"/>
    </source>
</evidence>
<dbReference type="GO" id="GO:0020037">
    <property type="term" value="F:heme binding"/>
    <property type="evidence" value="ECO:0007669"/>
    <property type="project" value="UniProtKB-UniRule"/>
</dbReference>
<evidence type="ECO:0000256" key="10">
    <source>
        <dbReference type="ARBA" id="ARBA00023136"/>
    </source>
</evidence>
<keyword evidence="7" id="KW-0492">Microsome</keyword>
<accession>Q5TJH1</accession>
<dbReference type="AlphaFoldDB" id="Q5TJH1"/>
<evidence type="ECO:0000256" key="11">
    <source>
        <dbReference type="ARBA" id="ARBA00037877"/>
    </source>
</evidence>
<dbReference type="InterPro" id="IPR036400">
    <property type="entry name" value="Cyt_B5-like_heme/steroid_sf"/>
</dbReference>
<feature type="transmembrane region" description="Helical" evidence="14">
    <location>
        <begin position="113"/>
        <end position="133"/>
    </location>
</feature>
<keyword evidence="6" id="KW-0256">Endoplasmic reticulum</keyword>
<comment type="similarity">
    <text evidence="12 14">Belongs to the cytochrome b5 family.</text>
</comment>
<dbReference type="SMART" id="SM01117">
    <property type="entry name" value="Cyt-b5"/>
    <property type="match status" value="1"/>
</dbReference>
<keyword evidence="2" id="KW-0813">Transport</keyword>
<evidence type="ECO:0000313" key="16">
    <source>
        <dbReference type="EMBL" id="CAE75863.1"/>
    </source>
</evidence>
<keyword evidence="9 14" id="KW-0408">Iron</keyword>
<keyword evidence="5 14" id="KW-0479">Metal-binding</keyword>
<evidence type="ECO:0000256" key="9">
    <source>
        <dbReference type="ARBA" id="ARBA00023004"/>
    </source>
</evidence>
<keyword evidence="4 14" id="KW-0812">Transmembrane</keyword>
<evidence type="ECO:0000256" key="4">
    <source>
        <dbReference type="ARBA" id="ARBA00022692"/>
    </source>
</evidence>
<dbReference type="PRINTS" id="PR00363">
    <property type="entry name" value="CYTOCHROMEB5"/>
</dbReference>
<proteinExistence type="evidence at transcript level"/>
<dbReference type="GO" id="GO:0005789">
    <property type="term" value="C:endoplasmic reticulum membrane"/>
    <property type="evidence" value="ECO:0007669"/>
    <property type="project" value="UniProtKB-SubCell"/>
</dbReference>
<keyword evidence="8" id="KW-0249">Electron transport</keyword>
<evidence type="ECO:0000256" key="5">
    <source>
        <dbReference type="ARBA" id="ARBA00022723"/>
    </source>
</evidence>
<reference evidence="16" key="1">
    <citation type="submission" date="2003-11" db="EMBL/GenBank/DDBJ databases">
        <title>Characterisation of Cytochrome b5 from the deep sea fish Coryphaenoides armatus.</title>
        <authorList>
            <person name="Brindley A.A."/>
            <person name="Partridge J.C."/>
            <person name="Hunt D.M."/>
            <person name="Warren M.J."/>
        </authorList>
    </citation>
    <scope>NUCLEOTIDE SEQUENCE</scope>
    <source>
        <tissue evidence="16">Liver</tissue>
    </source>
</reference>
<keyword evidence="14" id="KW-1133">Transmembrane helix</keyword>
<gene>
    <name evidence="16" type="primary">cyb5</name>
</gene>
<evidence type="ECO:0000259" key="15">
    <source>
        <dbReference type="PROSITE" id="PS50255"/>
    </source>
</evidence>
<dbReference type="EMBL" id="AJ609237">
    <property type="protein sequence ID" value="CAE75863.1"/>
    <property type="molecule type" value="mRNA"/>
</dbReference>
<dbReference type="SUPFAM" id="SSF55856">
    <property type="entry name" value="Cytochrome b5-like heme/steroid binding domain"/>
    <property type="match status" value="1"/>
</dbReference>
<evidence type="ECO:0000256" key="2">
    <source>
        <dbReference type="ARBA" id="ARBA00022448"/>
    </source>
</evidence>
<evidence type="ECO:0000256" key="1">
    <source>
        <dbReference type="ARBA" id="ARBA00004131"/>
    </source>
</evidence>
<dbReference type="InterPro" id="IPR050668">
    <property type="entry name" value="Cytochrome_b5"/>
</dbReference>
<keyword evidence="10 14" id="KW-0472">Membrane</keyword>
<dbReference type="Pfam" id="PF00173">
    <property type="entry name" value="Cyt-b5"/>
    <property type="match status" value="1"/>
</dbReference>
<dbReference type="FunFam" id="3.10.120.10:FF:000002">
    <property type="entry name" value="Cytochrome b5 type B"/>
    <property type="match status" value="1"/>
</dbReference>
<evidence type="ECO:0000256" key="14">
    <source>
        <dbReference type="RuleBase" id="RU362121"/>
    </source>
</evidence>
<comment type="subcellular location">
    <subcellularLocation>
        <location evidence="1">Endoplasmic reticulum membrane</location>
        <topology evidence="1">Single-pass membrane protein</topology>
        <orientation evidence="1">Cytoplasmic side</orientation>
    </subcellularLocation>
    <subcellularLocation>
        <location evidence="11">Microsome membrane</location>
        <topology evidence="11">Single-pass membrane protein</topology>
        <orientation evidence="11">Cytoplasmic side</orientation>
    </subcellularLocation>
</comment>
<organism evidence="16">
    <name type="scientific">Coryphaenoides armatus</name>
    <dbReference type="NCBI Taxonomy" id="76798"/>
    <lineage>
        <taxon>Eukaryota</taxon>
        <taxon>Metazoa</taxon>
        <taxon>Chordata</taxon>
        <taxon>Craniata</taxon>
        <taxon>Vertebrata</taxon>
        <taxon>Euteleostomi</taxon>
        <taxon>Actinopterygii</taxon>
        <taxon>Neopterygii</taxon>
        <taxon>Teleostei</taxon>
        <taxon>Neoteleostei</taxon>
        <taxon>Acanthomorphata</taxon>
        <taxon>Zeiogadaria</taxon>
        <taxon>Gadariae</taxon>
        <taxon>Gadiformes</taxon>
        <taxon>Macrouroidei</taxon>
        <taxon>Macrouridae</taxon>
        <taxon>Macrourinae</taxon>
        <taxon>Coryphaenoides</taxon>
    </lineage>
</organism>
<name>Q5TJH1_9TELE</name>
<sequence length="138" mass="15497">MGDKGESEKDAVKYYRLSEVEKQNTFKSTWIIINNKVYDVTQFLEEHPGGEEVLREQAGGDATESFEDVGHSRDAREMAAEMLIGEVHPEDRPKLIKPEESYATTVDVQQSSWYSWVVPVLAAAVATLAYRVATGEDQ</sequence>
<evidence type="ECO:0000256" key="3">
    <source>
        <dbReference type="ARBA" id="ARBA00022617"/>
    </source>
</evidence>
<dbReference type="PROSITE" id="PS50255">
    <property type="entry name" value="CYTOCHROME_B5_2"/>
    <property type="match status" value="1"/>
</dbReference>
<dbReference type="PANTHER" id="PTHR19359">
    <property type="entry name" value="CYTOCHROME B5"/>
    <property type="match status" value="1"/>
</dbReference>
<dbReference type="InterPro" id="IPR018506">
    <property type="entry name" value="Cyt_B5_heme-BS"/>
</dbReference>
<evidence type="ECO:0000256" key="8">
    <source>
        <dbReference type="ARBA" id="ARBA00022982"/>
    </source>
</evidence>
<protein>
    <recommendedName>
        <fullName evidence="13">Cytochrome b5</fullName>
    </recommendedName>
</protein>
<dbReference type="Gene3D" id="3.10.120.10">
    <property type="entry name" value="Cytochrome b5-like heme/steroid binding domain"/>
    <property type="match status" value="1"/>
</dbReference>
<evidence type="ECO:0000256" key="13">
    <source>
        <dbReference type="ARBA" id="ARBA00039806"/>
    </source>
</evidence>
<evidence type="ECO:0000256" key="6">
    <source>
        <dbReference type="ARBA" id="ARBA00022824"/>
    </source>
</evidence>